<dbReference type="GO" id="GO:0000977">
    <property type="term" value="F:RNA polymerase II transcription regulatory region sequence-specific DNA binding"/>
    <property type="evidence" value="ECO:0007669"/>
    <property type="project" value="TreeGrafter"/>
</dbReference>
<evidence type="ECO:0000256" key="5">
    <source>
        <dbReference type="ARBA" id="ARBA00023163"/>
    </source>
</evidence>
<dbReference type="PANTHER" id="PTHR10812:SF17">
    <property type="entry name" value="TRANSCRIPTION FACTOR AP-2, ISOFORM D"/>
    <property type="match status" value="1"/>
</dbReference>
<evidence type="ECO:0000256" key="1">
    <source>
        <dbReference type="ARBA" id="ARBA00004123"/>
    </source>
</evidence>
<feature type="domain" description="Transcription factor AP-2 C-terminal" evidence="8">
    <location>
        <begin position="356"/>
        <end position="505"/>
    </location>
</feature>
<sequence>MYHNHLGEAVQQHMTTQPQQQIVGSKRPLSEESDNSENINVQTAPKRFHPMDPKSGDSPTRESGEDGVEESADEEEEDESNGSSDAEATHQPINSATNFGYTAGPPVHAMANPSMLSMGSSAMAQPPYQFQNMAQNFFGRAVTSQHQQFPPFDFPNAYQMRPFIDKKAIANADQSTILRNLQNFYYPSLFSSPHGSHLQHQQQPHNYGPVQAKSMEGAPNSQMMAQRPLISFGPISSAHPTQYVASPSSFALQHLSGNGIRANALTTHVPQGTPPVERSDNSINNDSGLGLTDRSGKDSKNESSSTDDTANFVREEFGTQQNSTANKFVQFVPFVRSVSIDGVQQYCDLEQIVYSETPARLTLLGNMTKYPITLAEIVRRVSPPECLNTSFLSGILRRAKNKDGGKRFRMELQRFNCGVDLQTGRRKTGAITTFTALCERESIQLAKDFDKLVKDEQNGFPDKELATELIRKAALNSLKEPNCTQLLGNFQNASNILRDAIQLLEGAIEQETGELVSPVTAADLVIQQQQQQANAIDGDGVELMNRFKRFARLSHCFGNRGMLCAWQILLSVFTNCESDLQRMSNSNYPSVELKQRKQPTMALPAEFTAADLSTIQAQGSSSWMSS</sequence>
<reference evidence="10" key="1">
    <citation type="submission" date="2022-11" db="UniProtKB">
        <authorList>
            <consortium name="WormBaseParasite"/>
        </authorList>
    </citation>
    <scope>IDENTIFICATION</scope>
</reference>
<keyword evidence="4" id="KW-0238">DNA-binding</keyword>
<dbReference type="GO" id="GO:0005634">
    <property type="term" value="C:nucleus"/>
    <property type="evidence" value="ECO:0007669"/>
    <property type="project" value="UniProtKB-SubCell"/>
</dbReference>
<comment type="subcellular location">
    <subcellularLocation>
        <location evidence="1">Nucleus</location>
    </subcellularLocation>
</comment>
<evidence type="ECO:0000313" key="10">
    <source>
        <dbReference type="WBParaSite" id="Gr19_v10_g4742.t1"/>
    </source>
</evidence>
<dbReference type="Proteomes" id="UP000887572">
    <property type="component" value="Unplaced"/>
</dbReference>
<keyword evidence="6" id="KW-0539">Nucleus</keyword>
<keyword evidence="3" id="KW-0805">Transcription regulation</keyword>
<keyword evidence="5" id="KW-0804">Transcription</keyword>
<evidence type="ECO:0000256" key="7">
    <source>
        <dbReference type="SAM" id="MobiDB-lite"/>
    </source>
</evidence>
<organism evidence="9 10">
    <name type="scientific">Globodera rostochiensis</name>
    <name type="common">Golden nematode worm</name>
    <name type="synonym">Heterodera rostochiensis</name>
    <dbReference type="NCBI Taxonomy" id="31243"/>
    <lineage>
        <taxon>Eukaryota</taxon>
        <taxon>Metazoa</taxon>
        <taxon>Ecdysozoa</taxon>
        <taxon>Nematoda</taxon>
        <taxon>Chromadorea</taxon>
        <taxon>Rhabditida</taxon>
        <taxon>Tylenchina</taxon>
        <taxon>Tylenchomorpha</taxon>
        <taxon>Tylenchoidea</taxon>
        <taxon>Heteroderidae</taxon>
        <taxon>Heteroderinae</taxon>
        <taxon>Globodera</taxon>
    </lineage>
</organism>
<feature type="region of interest" description="Disordered" evidence="7">
    <location>
        <begin position="265"/>
        <end position="312"/>
    </location>
</feature>
<evidence type="ECO:0000256" key="4">
    <source>
        <dbReference type="ARBA" id="ARBA00023125"/>
    </source>
</evidence>
<feature type="compositionally biased region" description="Acidic residues" evidence="7">
    <location>
        <begin position="65"/>
        <end position="80"/>
    </location>
</feature>
<feature type="compositionally biased region" description="Basic and acidic residues" evidence="7">
    <location>
        <begin position="49"/>
        <end position="64"/>
    </location>
</feature>
<accession>A0A914HWT2</accession>
<evidence type="ECO:0000313" key="9">
    <source>
        <dbReference type="Proteomes" id="UP000887572"/>
    </source>
</evidence>
<feature type="region of interest" description="Disordered" evidence="7">
    <location>
        <begin position="1"/>
        <end position="90"/>
    </location>
</feature>
<evidence type="ECO:0000256" key="3">
    <source>
        <dbReference type="ARBA" id="ARBA00023015"/>
    </source>
</evidence>
<proteinExistence type="inferred from homology"/>
<evidence type="ECO:0000256" key="6">
    <source>
        <dbReference type="ARBA" id="ARBA00023242"/>
    </source>
</evidence>
<dbReference type="AlphaFoldDB" id="A0A914HWT2"/>
<feature type="compositionally biased region" description="Low complexity" evidence="7">
    <location>
        <begin position="11"/>
        <end position="21"/>
    </location>
</feature>
<dbReference type="Pfam" id="PF03299">
    <property type="entry name" value="TF_AP-2"/>
    <property type="match status" value="1"/>
</dbReference>
<keyword evidence="9" id="KW-1185">Reference proteome</keyword>
<comment type="similarity">
    <text evidence="2">Belongs to the AP-2 family.</text>
</comment>
<evidence type="ECO:0000256" key="2">
    <source>
        <dbReference type="ARBA" id="ARBA00007770"/>
    </source>
</evidence>
<evidence type="ECO:0000259" key="8">
    <source>
        <dbReference type="Pfam" id="PF03299"/>
    </source>
</evidence>
<dbReference type="InterPro" id="IPR004979">
    <property type="entry name" value="TF_AP2"/>
</dbReference>
<dbReference type="GO" id="GO:0000981">
    <property type="term" value="F:DNA-binding transcription factor activity, RNA polymerase II-specific"/>
    <property type="evidence" value="ECO:0007669"/>
    <property type="project" value="TreeGrafter"/>
</dbReference>
<dbReference type="PANTHER" id="PTHR10812">
    <property type="entry name" value="TRANSCRIPTION FACTOR AP-2"/>
    <property type="match status" value="1"/>
</dbReference>
<dbReference type="InterPro" id="IPR013854">
    <property type="entry name" value="TF_AP2_C"/>
</dbReference>
<dbReference type="WBParaSite" id="Gr19_v10_g4742.t1">
    <property type="protein sequence ID" value="Gr19_v10_g4742.t1"/>
    <property type="gene ID" value="Gr19_v10_g4742"/>
</dbReference>
<dbReference type="GO" id="GO:0042127">
    <property type="term" value="P:regulation of cell population proliferation"/>
    <property type="evidence" value="ECO:0007669"/>
    <property type="project" value="TreeGrafter"/>
</dbReference>
<name>A0A914HWT2_GLORO</name>
<protein>
    <submittedName>
        <fullName evidence="10">Transcription factor AP-2 C-terminal domain-containing protein</fullName>
    </submittedName>
</protein>